<feature type="region of interest" description="Disordered" evidence="1">
    <location>
        <begin position="128"/>
        <end position="180"/>
    </location>
</feature>
<evidence type="ECO:0000313" key="2">
    <source>
        <dbReference type="EMBL" id="CAA9393137.1"/>
    </source>
</evidence>
<protein>
    <submittedName>
        <fullName evidence="2">Uncharacterized protein</fullName>
    </submittedName>
</protein>
<gene>
    <name evidence="2" type="ORF">AVDCRST_MAG03-749</name>
</gene>
<accession>A0A6J4NNX0</accession>
<feature type="non-terminal residue" evidence="2">
    <location>
        <position position="1"/>
    </location>
</feature>
<feature type="compositionally biased region" description="Basic residues" evidence="1">
    <location>
        <begin position="79"/>
        <end position="89"/>
    </location>
</feature>
<organism evidence="2">
    <name type="scientific">uncultured Rubrobacteraceae bacterium</name>
    <dbReference type="NCBI Taxonomy" id="349277"/>
    <lineage>
        <taxon>Bacteria</taxon>
        <taxon>Bacillati</taxon>
        <taxon>Actinomycetota</taxon>
        <taxon>Rubrobacteria</taxon>
        <taxon>Rubrobacterales</taxon>
        <taxon>Rubrobacteraceae</taxon>
        <taxon>environmental samples</taxon>
    </lineage>
</organism>
<proteinExistence type="predicted"/>
<feature type="region of interest" description="Disordered" evidence="1">
    <location>
        <begin position="308"/>
        <end position="337"/>
    </location>
</feature>
<feature type="compositionally biased region" description="Basic and acidic residues" evidence="1">
    <location>
        <begin position="90"/>
        <end position="110"/>
    </location>
</feature>
<name>A0A6J4NNX0_9ACTN</name>
<dbReference type="EMBL" id="CADCUT010000047">
    <property type="protein sequence ID" value="CAA9393137.1"/>
    <property type="molecule type" value="Genomic_DNA"/>
</dbReference>
<evidence type="ECO:0000256" key="1">
    <source>
        <dbReference type="SAM" id="MobiDB-lite"/>
    </source>
</evidence>
<feature type="region of interest" description="Disordered" evidence="1">
    <location>
        <begin position="51"/>
        <end position="110"/>
    </location>
</feature>
<feature type="region of interest" description="Disordered" evidence="1">
    <location>
        <begin position="392"/>
        <end position="415"/>
    </location>
</feature>
<feature type="region of interest" description="Disordered" evidence="1">
    <location>
        <begin position="215"/>
        <end position="260"/>
    </location>
</feature>
<sequence>ERAWFRSSGAAEGRGLQTLLDRVQPLDAGRPGFSRISDVAGAQDHRVRHVPRRHSRGSLGARYRLDAPGRSSERQVVARSRHVYRQRRQGRADGRARAPRADGRGPDLARVRAGRGVERVRCALLSGLDVSGDHPGRSRPSAGGERAHPGRRADQRHPGTRACGSDAGTLRPLDKPGSIRCAVPGLRPDLRHRDPRHLFRGENVQERWYRRASGCPEHPIGSYRGGALRVGRSRHQNDNADTGRDKPSDGGSDLRRRVLSGREPIRRRGCVRDAARRGRCRIVDRRRGRGVCRTYPATRYRRTDLHRGDGRWRRRPGLRTQPSRGGPPCNVDRDDGQFPGRRQHLLVTGTFGVWPYGTGHEPGDVFGYRSGPDLLRSGRNARRVEPHGRLLGRRRPPAFYRPAGGDEPNHARGGL</sequence>
<feature type="compositionally biased region" description="Basic and acidic residues" evidence="1">
    <location>
        <begin position="235"/>
        <end position="256"/>
    </location>
</feature>
<reference evidence="2" key="1">
    <citation type="submission" date="2020-02" db="EMBL/GenBank/DDBJ databases">
        <authorList>
            <person name="Meier V. D."/>
        </authorList>
    </citation>
    <scope>NUCLEOTIDE SEQUENCE</scope>
    <source>
        <strain evidence="2">AVDCRST_MAG03</strain>
    </source>
</reference>
<feature type="compositionally biased region" description="Basic and acidic residues" evidence="1">
    <location>
        <begin position="63"/>
        <end position="73"/>
    </location>
</feature>
<feature type="non-terminal residue" evidence="2">
    <location>
        <position position="415"/>
    </location>
</feature>
<feature type="compositionally biased region" description="Basic and acidic residues" evidence="1">
    <location>
        <begin position="145"/>
        <end position="157"/>
    </location>
</feature>
<dbReference type="AlphaFoldDB" id="A0A6J4NNX0"/>